<dbReference type="OrthoDB" id="550575at2759"/>
<sequence>MDMDIEQRRTTSQLNVTTLPFDILAQIFLACLPDDPGDDFPTFSAKAAPLLLGRVCSCWREVALTTPRVWAKLSIRKADEHGNVLTRKPVSAVQAWIRRTGRCALSFRFVTDDFSRTEEKQILISILPHRERWEYLEVHGSLSVYHICAAISNGAPLLRYLNISSFHCFATENLDLSTTPILQTLIVDTAHKIRGPGTCARTLRHISVHVESLDECWSYLAHCPNIEIFEAVTSRKVRVARFTSFEPDVDILQLTRLHTMRLNVPYAGPLLNRLLLPVLRSFHFGTSDPGTNVLSFLHRLEHPLERLVIGPGATEFGPNDLLDYLRRNPALVSLSVLGRRSLSDAQIRQLQLGLEPDLNLCPHLERIEFGDCVGCSMLRMEEMVLSRWRGANKVVASASPNWTSVQNDQWERNLRYHHLQQLQICRILSGRVYPFQRAARDREVH</sequence>
<accession>A0A4Y7PQS5</accession>
<proteinExistence type="predicted"/>
<dbReference type="Proteomes" id="UP000294933">
    <property type="component" value="Unassembled WGS sequence"/>
</dbReference>
<name>A0A4Y7PQS5_9AGAM</name>
<evidence type="ECO:0000313" key="1">
    <source>
        <dbReference type="EMBL" id="TDL17361.1"/>
    </source>
</evidence>
<organism evidence="1 2">
    <name type="scientific">Rickenella mellea</name>
    <dbReference type="NCBI Taxonomy" id="50990"/>
    <lineage>
        <taxon>Eukaryota</taxon>
        <taxon>Fungi</taxon>
        <taxon>Dikarya</taxon>
        <taxon>Basidiomycota</taxon>
        <taxon>Agaricomycotina</taxon>
        <taxon>Agaricomycetes</taxon>
        <taxon>Hymenochaetales</taxon>
        <taxon>Rickenellaceae</taxon>
        <taxon>Rickenella</taxon>
    </lineage>
</organism>
<dbReference type="SUPFAM" id="SSF52047">
    <property type="entry name" value="RNI-like"/>
    <property type="match status" value="1"/>
</dbReference>
<evidence type="ECO:0000313" key="2">
    <source>
        <dbReference type="Proteomes" id="UP000294933"/>
    </source>
</evidence>
<reference evidence="1 2" key="1">
    <citation type="submission" date="2018-06" db="EMBL/GenBank/DDBJ databases">
        <title>A transcriptomic atlas of mushroom development highlights an independent origin of complex multicellularity.</title>
        <authorList>
            <consortium name="DOE Joint Genome Institute"/>
            <person name="Krizsan K."/>
            <person name="Almasi E."/>
            <person name="Merenyi Z."/>
            <person name="Sahu N."/>
            <person name="Viragh M."/>
            <person name="Koszo T."/>
            <person name="Mondo S."/>
            <person name="Kiss B."/>
            <person name="Balint B."/>
            <person name="Kues U."/>
            <person name="Barry K."/>
            <person name="Hegedus J.C."/>
            <person name="Henrissat B."/>
            <person name="Johnson J."/>
            <person name="Lipzen A."/>
            <person name="Ohm R."/>
            <person name="Nagy I."/>
            <person name="Pangilinan J."/>
            <person name="Yan J."/>
            <person name="Xiong Y."/>
            <person name="Grigoriev I.V."/>
            <person name="Hibbett D.S."/>
            <person name="Nagy L.G."/>
        </authorList>
    </citation>
    <scope>NUCLEOTIDE SEQUENCE [LARGE SCALE GENOMIC DNA]</scope>
    <source>
        <strain evidence="1 2">SZMC22713</strain>
    </source>
</reference>
<protein>
    <submittedName>
        <fullName evidence="1">Uncharacterized protein</fullName>
    </submittedName>
</protein>
<dbReference type="InterPro" id="IPR032675">
    <property type="entry name" value="LRR_dom_sf"/>
</dbReference>
<dbReference type="VEuPathDB" id="FungiDB:BD410DRAFT_794331"/>
<dbReference type="Gene3D" id="3.80.10.10">
    <property type="entry name" value="Ribonuclease Inhibitor"/>
    <property type="match status" value="1"/>
</dbReference>
<gene>
    <name evidence="1" type="ORF">BD410DRAFT_794331</name>
</gene>
<keyword evidence="2" id="KW-1185">Reference proteome</keyword>
<dbReference type="EMBL" id="ML170222">
    <property type="protein sequence ID" value="TDL17361.1"/>
    <property type="molecule type" value="Genomic_DNA"/>
</dbReference>
<dbReference type="AlphaFoldDB" id="A0A4Y7PQS5"/>